<evidence type="ECO:0000313" key="9">
    <source>
        <dbReference type="EMBL" id="KIK98753.1"/>
    </source>
</evidence>
<evidence type="ECO:0000256" key="5">
    <source>
        <dbReference type="ARBA" id="ARBA00022927"/>
    </source>
</evidence>
<dbReference type="GO" id="GO:0000422">
    <property type="term" value="P:autophagy of mitochondrion"/>
    <property type="evidence" value="ECO:0007669"/>
    <property type="project" value="TreeGrafter"/>
</dbReference>
<evidence type="ECO:0000256" key="7">
    <source>
        <dbReference type="ARBA" id="ARBA00029833"/>
    </source>
</evidence>
<evidence type="ECO:0000313" key="10">
    <source>
        <dbReference type="Proteomes" id="UP000054538"/>
    </source>
</evidence>
<proteinExistence type="inferred from homology"/>
<keyword evidence="10" id="KW-1185">Reference proteome</keyword>
<evidence type="ECO:0000256" key="1">
    <source>
        <dbReference type="ARBA" id="ARBA00005696"/>
    </source>
</evidence>
<protein>
    <recommendedName>
        <fullName evidence="2">Ubiquitin-like-conjugating enzyme ATG10</fullName>
    </recommendedName>
    <alternativeName>
        <fullName evidence="7">Autophagy-related protein 10</fullName>
    </alternativeName>
</protein>
<dbReference type="GO" id="GO:0032446">
    <property type="term" value="P:protein modification by small protein conjugation"/>
    <property type="evidence" value="ECO:0007669"/>
    <property type="project" value="TreeGrafter"/>
</dbReference>
<gene>
    <name evidence="9" type="ORF">PAXRUDRAFT_823534</name>
</gene>
<reference evidence="9 10" key="1">
    <citation type="submission" date="2014-04" db="EMBL/GenBank/DDBJ databases">
        <authorList>
            <consortium name="DOE Joint Genome Institute"/>
            <person name="Kuo A."/>
            <person name="Kohler A."/>
            <person name="Jargeat P."/>
            <person name="Nagy L.G."/>
            <person name="Floudas D."/>
            <person name="Copeland A."/>
            <person name="Barry K.W."/>
            <person name="Cichocki N."/>
            <person name="Veneault-Fourrey C."/>
            <person name="LaButti K."/>
            <person name="Lindquist E.A."/>
            <person name="Lipzen A."/>
            <person name="Lundell T."/>
            <person name="Morin E."/>
            <person name="Murat C."/>
            <person name="Sun H."/>
            <person name="Tunlid A."/>
            <person name="Henrissat B."/>
            <person name="Grigoriev I.V."/>
            <person name="Hibbett D.S."/>
            <person name="Martin F."/>
            <person name="Nordberg H.P."/>
            <person name="Cantor M.N."/>
            <person name="Hua S.X."/>
        </authorList>
    </citation>
    <scope>NUCLEOTIDE SEQUENCE [LARGE SCALE GENOMIC DNA]</scope>
    <source>
        <strain evidence="9 10">Ve08.2h10</strain>
    </source>
</reference>
<dbReference type="Pfam" id="PF03987">
    <property type="entry name" value="Autophagy_act_C"/>
    <property type="match status" value="1"/>
</dbReference>
<keyword evidence="3" id="KW-0808">Transferase</keyword>
<dbReference type="PANTHER" id="PTHR14957:SF1">
    <property type="entry name" value="UBIQUITIN-LIKE-CONJUGATING ENZYME ATG10"/>
    <property type="match status" value="1"/>
</dbReference>
<feature type="region of interest" description="Disordered" evidence="8">
    <location>
        <begin position="1"/>
        <end position="27"/>
    </location>
</feature>
<dbReference type="PANTHER" id="PTHR14957">
    <property type="entry name" value="UBIQUITIN-LIKE-CONJUGATING ENZYME ATG10"/>
    <property type="match status" value="1"/>
</dbReference>
<dbReference type="Proteomes" id="UP000054538">
    <property type="component" value="Unassembled WGS sequence"/>
</dbReference>
<dbReference type="GO" id="GO:0000045">
    <property type="term" value="P:autophagosome assembly"/>
    <property type="evidence" value="ECO:0007669"/>
    <property type="project" value="TreeGrafter"/>
</dbReference>
<reference evidence="10" key="2">
    <citation type="submission" date="2015-01" db="EMBL/GenBank/DDBJ databases">
        <title>Evolutionary Origins and Diversification of the Mycorrhizal Mutualists.</title>
        <authorList>
            <consortium name="DOE Joint Genome Institute"/>
            <consortium name="Mycorrhizal Genomics Consortium"/>
            <person name="Kohler A."/>
            <person name="Kuo A."/>
            <person name="Nagy L.G."/>
            <person name="Floudas D."/>
            <person name="Copeland A."/>
            <person name="Barry K.W."/>
            <person name="Cichocki N."/>
            <person name="Veneault-Fourrey C."/>
            <person name="LaButti K."/>
            <person name="Lindquist E.A."/>
            <person name="Lipzen A."/>
            <person name="Lundell T."/>
            <person name="Morin E."/>
            <person name="Murat C."/>
            <person name="Riley R."/>
            <person name="Ohm R."/>
            <person name="Sun H."/>
            <person name="Tunlid A."/>
            <person name="Henrissat B."/>
            <person name="Grigoriev I.V."/>
            <person name="Hibbett D.S."/>
            <person name="Martin F."/>
        </authorList>
    </citation>
    <scope>NUCLEOTIDE SEQUENCE [LARGE SCALE GENOMIC DNA]</scope>
    <source>
        <strain evidence="10">Ve08.2h10</strain>
    </source>
</reference>
<dbReference type="AlphaFoldDB" id="A0A0D0DVE6"/>
<keyword evidence="5" id="KW-0653">Protein transport</keyword>
<dbReference type="GO" id="GO:0061651">
    <property type="term" value="F:Atg12 conjugating enzyme activity"/>
    <property type="evidence" value="ECO:0007669"/>
    <property type="project" value="TreeGrafter"/>
</dbReference>
<organism evidence="9 10">
    <name type="scientific">Paxillus rubicundulus Ve08.2h10</name>
    <dbReference type="NCBI Taxonomy" id="930991"/>
    <lineage>
        <taxon>Eukaryota</taxon>
        <taxon>Fungi</taxon>
        <taxon>Dikarya</taxon>
        <taxon>Basidiomycota</taxon>
        <taxon>Agaricomycotina</taxon>
        <taxon>Agaricomycetes</taxon>
        <taxon>Agaricomycetidae</taxon>
        <taxon>Boletales</taxon>
        <taxon>Paxilineae</taxon>
        <taxon>Paxillaceae</taxon>
        <taxon>Paxillus</taxon>
    </lineage>
</organism>
<evidence type="ECO:0000256" key="3">
    <source>
        <dbReference type="ARBA" id="ARBA00022679"/>
    </source>
</evidence>
<dbReference type="Gene3D" id="3.30.1460.50">
    <property type="match status" value="1"/>
</dbReference>
<accession>A0A0D0DVE6</accession>
<evidence type="ECO:0000256" key="2">
    <source>
        <dbReference type="ARBA" id="ARBA00021099"/>
    </source>
</evidence>
<evidence type="ECO:0000256" key="4">
    <source>
        <dbReference type="ARBA" id="ARBA00022786"/>
    </source>
</evidence>
<dbReference type="GO" id="GO:0015031">
    <property type="term" value="P:protein transport"/>
    <property type="evidence" value="ECO:0007669"/>
    <property type="project" value="UniProtKB-KW"/>
</dbReference>
<evidence type="ECO:0000256" key="6">
    <source>
        <dbReference type="ARBA" id="ARBA00023006"/>
    </source>
</evidence>
<keyword evidence="4" id="KW-0833">Ubl conjugation pathway</keyword>
<keyword evidence="6" id="KW-0072">Autophagy</keyword>
<dbReference type="InParanoid" id="A0A0D0DVE6"/>
<name>A0A0D0DVE6_9AGAM</name>
<keyword evidence="5" id="KW-0813">Transport</keyword>
<dbReference type="HOGENOM" id="CLU_072332_2_1_1"/>
<evidence type="ECO:0000256" key="8">
    <source>
        <dbReference type="SAM" id="MobiDB-lite"/>
    </source>
</evidence>
<comment type="similarity">
    <text evidence="1">Belongs to the ATG10 family.</text>
</comment>
<dbReference type="EMBL" id="KN824882">
    <property type="protein sequence ID" value="KIK98753.1"/>
    <property type="molecule type" value="Genomic_DNA"/>
</dbReference>
<sequence>MERTTRLKSLSTPCSSNGLPDAEDPVDDAAALPPHADHLTCHQYVVFSATFQVPTFYFSVHDSSGAPLVLSEITQTSLLRQHAFDSAEVTVFSIGQPNENFPLLSFGDHPTLGTPCWYLHPCETGTAVEEIIKAVENDAGHLPWLEAWFLMLSSVVDLRA</sequence>
<dbReference type="GO" id="GO:0005829">
    <property type="term" value="C:cytosol"/>
    <property type="evidence" value="ECO:0007669"/>
    <property type="project" value="TreeGrafter"/>
</dbReference>
<dbReference type="STRING" id="930991.A0A0D0DVE6"/>
<dbReference type="OrthoDB" id="4089664at2759"/>
<dbReference type="InterPro" id="IPR007135">
    <property type="entry name" value="Atg3/Atg10"/>
</dbReference>
<feature type="compositionally biased region" description="Polar residues" evidence="8">
    <location>
        <begin position="7"/>
        <end position="18"/>
    </location>
</feature>